<feature type="domain" description="Major facilitator superfamily (MFS) profile" evidence="6">
    <location>
        <begin position="1"/>
        <end position="119"/>
    </location>
</feature>
<dbReference type="PANTHER" id="PTHR23501:SF189">
    <property type="entry name" value="DRUG TRANSPORTER, PUTATIVE (AFU_ORTHOLOGUE AFUA_4G03920)-RELATED"/>
    <property type="match status" value="1"/>
</dbReference>
<protein>
    <recommendedName>
        <fullName evidence="6">Major facilitator superfamily (MFS) profile domain-containing protein</fullName>
    </recommendedName>
</protein>
<evidence type="ECO:0000256" key="5">
    <source>
        <dbReference type="SAM" id="Phobius"/>
    </source>
</evidence>
<reference evidence="7 8" key="1">
    <citation type="journal article" date="2020" name="ISME J.">
        <title>Uncovering the hidden diversity of litter-decomposition mechanisms in mushroom-forming fungi.</title>
        <authorList>
            <person name="Floudas D."/>
            <person name="Bentzer J."/>
            <person name="Ahren D."/>
            <person name="Johansson T."/>
            <person name="Persson P."/>
            <person name="Tunlid A."/>
        </authorList>
    </citation>
    <scope>NUCLEOTIDE SEQUENCE [LARGE SCALE GENOMIC DNA]</scope>
    <source>
        <strain evidence="7 8">CBS 291.85</strain>
    </source>
</reference>
<dbReference type="GO" id="GO:0022857">
    <property type="term" value="F:transmembrane transporter activity"/>
    <property type="evidence" value="ECO:0007669"/>
    <property type="project" value="InterPro"/>
</dbReference>
<keyword evidence="4 5" id="KW-0472">Membrane</keyword>
<organism evidence="7 8">
    <name type="scientific">Tetrapyrgos nigripes</name>
    <dbReference type="NCBI Taxonomy" id="182062"/>
    <lineage>
        <taxon>Eukaryota</taxon>
        <taxon>Fungi</taxon>
        <taxon>Dikarya</taxon>
        <taxon>Basidiomycota</taxon>
        <taxon>Agaricomycotina</taxon>
        <taxon>Agaricomycetes</taxon>
        <taxon>Agaricomycetidae</taxon>
        <taxon>Agaricales</taxon>
        <taxon>Marasmiineae</taxon>
        <taxon>Marasmiaceae</taxon>
        <taxon>Tetrapyrgos</taxon>
    </lineage>
</organism>
<dbReference type="SUPFAM" id="SSF103473">
    <property type="entry name" value="MFS general substrate transporter"/>
    <property type="match status" value="1"/>
</dbReference>
<evidence type="ECO:0000259" key="6">
    <source>
        <dbReference type="PROSITE" id="PS50850"/>
    </source>
</evidence>
<evidence type="ECO:0000313" key="8">
    <source>
        <dbReference type="Proteomes" id="UP000559256"/>
    </source>
</evidence>
<dbReference type="PANTHER" id="PTHR23501">
    <property type="entry name" value="MAJOR FACILITATOR SUPERFAMILY"/>
    <property type="match status" value="1"/>
</dbReference>
<dbReference type="Pfam" id="PF07690">
    <property type="entry name" value="MFS_1"/>
    <property type="match status" value="1"/>
</dbReference>
<dbReference type="InterPro" id="IPR020846">
    <property type="entry name" value="MFS_dom"/>
</dbReference>
<accession>A0A8H5CGH5</accession>
<dbReference type="AlphaFoldDB" id="A0A8H5CGH5"/>
<comment type="subcellular location">
    <subcellularLocation>
        <location evidence="1">Membrane</location>
        <topology evidence="1">Multi-pass membrane protein</topology>
    </subcellularLocation>
</comment>
<dbReference type="InterPro" id="IPR011701">
    <property type="entry name" value="MFS"/>
</dbReference>
<feature type="transmembrane region" description="Helical" evidence="5">
    <location>
        <begin position="21"/>
        <end position="46"/>
    </location>
</feature>
<feature type="transmembrane region" description="Helical" evidence="5">
    <location>
        <begin position="88"/>
        <end position="110"/>
    </location>
</feature>
<dbReference type="EMBL" id="JAACJM010000167">
    <property type="protein sequence ID" value="KAF5341325.1"/>
    <property type="molecule type" value="Genomic_DNA"/>
</dbReference>
<keyword evidence="8" id="KW-1185">Reference proteome</keyword>
<evidence type="ECO:0000256" key="1">
    <source>
        <dbReference type="ARBA" id="ARBA00004141"/>
    </source>
</evidence>
<keyword evidence="3 5" id="KW-1133">Transmembrane helix</keyword>
<evidence type="ECO:0000256" key="3">
    <source>
        <dbReference type="ARBA" id="ARBA00022989"/>
    </source>
</evidence>
<dbReference type="GO" id="GO:0005886">
    <property type="term" value="C:plasma membrane"/>
    <property type="evidence" value="ECO:0007669"/>
    <property type="project" value="TreeGrafter"/>
</dbReference>
<proteinExistence type="predicted"/>
<dbReference type="PROSITE" id="PS50850">
    <property type="entry name" value="MFS"/>
    <property type="match status" value="1"/>
</dbReference>
<dbReference type="InterPro" id="IPR036259">
    <property type="entry name" value="MFS_trans_sf"/>
</dbReference>
<feature type="transmembrane region" description="Helical" evidence="5">
    <location>
        <begin position="58"/>
        <end position="81"/>
    </location>
</feature>
<dbReference type="Gene3D" id="1.20.1250.20">
    <property type="entry name" value="MFS general substrate transporter like domains"/>
    <property type="match status" value="1"/>
</dbReference>
<name>A0A8H5CGH5_9AGAR</name>
<gene>
    <name evidence="7" type="ORF">D9758_016179</name>
</gene>
<evidence type="ECO:0000256" key="4">
    <source>
        <dbReference type="ARBA" id="ARBA00023136"/>
    </source>
</evidence>
<comment type="caution">
    <text evidence="7">The sequence shown here is derived from an EMBL/GenBank/DDBJ whole genome shotgun (WGS) entry which is preliminary data.</text>
</comment>
<evidence type="ECO:0000256" key="2">
    <source>
        <dbReference type="ARBA" id="ARBA00022692"/>
    </source>
</evidence>
<dbReference type="OrthoDB" id="10021397at2759"/>
<keyword evidence="2 5" id="KW-0812">Transmembrane</keyword>
<evidence type="ECO:0000313" key="7">
    <source>
        <dbReference type="EMBL" id="KAF5341325.1"/>
    </source>
</evidence>
<dbReference type="Proteomes" id="UP000559256">
    <property type="component" value="Unassembled WGS sequence"/>
</dbReference>
<sequence length="119" mass="12983">MTSTAFQPLYGRFSDIFGRKAAICMAMGRCCWGRGGGIIGMMQIIISDIITLRERGKYQGIIGGVVAIGYTIGPIIGGLLAQKVSWRWCFWITLPLSLFATTVVVVVLPLKPVQGDMKK</sequence>